<dbReference type="RefSeq" id="WP_379192584.1">
    <property type="nucleotide sequence ID" value="NZ_JBHSOW010000135.1"/>
</dbReference>
<accession>A0ABW0WBR0</accession>
<comment type="caution">
    <text evidence="1">The sequence shown here is derived from an EMBL/GenBank/DDBJ whole genome shotgun (WGS) entry which is preliminary data.</text>
</comment>
<organism evidence="1 2">
    <name type="scientific">Paenibacillus solisilvae</name>
    <dbReference type="NCBI Taxonomy" id="2486751"/>
    <lineage>
        <taxon>Bacteria</taxon>
        <taxon>Bacillati</taxon>
        <taxon>Bacillota</taxon>
        <taxon>Bacilli</taxon>
        <taxon>Bacillales</taxon>
        <taxon>Paenibacillaceae</taxon>
        <taxon>Paenibacillus</taxon>
    </lineage>
</organism>
<reference evidence="2" key="1">
    <citation type="journal article" date="2019" name="Int. J. Syst. Evol. Microbiol.">
        <title>The Global Catalogue of Microorganisms (GCM) 10K type strain sequencing project: providing services to taxonomists for standard genome sequencing and annotation.</title>
        <authorList>
            <consortium name="The Broad Institute Genomics Platform"/>
            <consortium name="The Broad Institute Genome Sequencing Center for Infectious Disease"/>
            <person name="Wu L."/>
            <person name="Ma J."/>
        </authorList>
    </citation>
    <scope>NUCLEOTIDE SEQUENCE [LARGE SCALE GENOMIC DNA]</scope>
    <source>
        <strain evidence="2">CGMCC 1.3240</strain>
    </source>
</reference>
<name>A0ABW0WBR0_9BACL</name>
<proteinExistence type="predicted"/>
<dbReference type="EMBL" id="JBHSOW010000135">
    <property type="protein sequence ID" value="MFC5653725.1"/>
    <property type="molecule type" value="Genomic_DNA"/>
</dbReference>
<sequence length="254" mass="27416">MITKHKKNSYKFSLLGMAAVLLLGGCALTMPKSSEQPFAQPIVISKPGSEAILKLGEVESVQIVGSLVDRKPKTPLYTNESSSGKEVITNIVSRVNEATLAEGPTEFGKHGYPDVIKIERLGESTVIEPAVNCVVSKQENGTTTKSYSPVDGEVVLTKDSVKTLLASSELFEWLKNGAQHSDPATPVAPQYSDKTAPGFVKLTVAEYSRMADIIIAVNKGELPVSALKDAEPLLERDLQGITKKTWAEYNALKE</sequence>
<dbReference type="PROSITE" id="PS51257">
    <property type="entry name" value="PROKAR_LIPOPROTEIN"/>
    <property type="match status" value="1"/>
</dbReference>
<dbReference type="Proteomes" id="UP001596047">
    <property type="component" value="Unassembled WGS sequence"/>
</dbReference>
<protein>
    <submittedName>
        <fullName evidence="1">Uncharacterized protein</fullName>
    </submittedName>
</protein>
<evidence type="ECO:0000313" key="1">
    <source>
        <dbReference type="EMBL" id="MFC5653725.1"/>
    </source>
</evidence>
<evidence type="ECO:0000313" key="2">
    <source>
        <dbReference type="Proteomes" id="UP001596047"/>
    </source>
</evidence>
<keyword evidence="2" id="KW-1185">Reference proteome</keyword>
<gene>
    <name evidence="1" type="ORF">ACFPYJ_32350</name>
</gene>